<sequence>MPTELPTELVDFVIQHATMDTRAHLMTLSRRVYSISVCSLYKSIPNMNTTRTTRCLRTLSKKLDLAHLVHSFSINLPLYLDFLQAFLPLLSHAFGNMNNLRTLSLEIDVPLAINPLNQVTCKLTKLRCVIPPEGSYPLSQFLLSQPAIEELFIVCQPDDIDTLSPEALPALKNLTAPLHLLPRLLVSRLSRLSRLCVLDIMAHSIKVVVLAAVLTYPAPPRSMELVIRIAITPNMMEITDIPRALRVLGQAVPYVTLLRLDVYGDLINQEELRDTFTSALPNFPNLNASAVTFQPITSDGYIGNPAQVQQARASLNTLTLTPIQDALITLSNTLVKISNTVLTWTSQLASQLEPDQTQVN</sequence>
<evidence type="ECO:0000313" key="2">
    <source>
        <dbReference type="Proteomes" id="UP000663841"/>
    </source>
</evidence>
<organism evidence="1 2">
    <name type="scientific">Rhizoctonia solani</name>
    <dbReference type="NCBI Taxonomy" id="456999"/>
    <lineage>
        <taxon>Eukaryota</taxon>
        <taxon>Fungi</taxon>
        <taxon>Dikarya</taxon>
        <taxon>Basidiomycota</taxon>
        <taxon>Agaricomycotina</taxon>
        <taxon>Agaricomycetes</taxon>
        <taxon>Cantharellales</taxon>
        <taxon>Ceratobasidiaceae</taxon>
        <taxon>Rhizoctonia</taxon>
    </lineage>
</organism>
<dbReference type="Proteomes" id="UP000663841">
    <property type="component" value="Unassembled WGS sequence"/>
</dbReference>
<name>A0A8H3AKA6_9AGAM</name>
<dbReference type="AlphaFoldDB" id="A0A8H3AKA6"/>
<reference evidence="1" key="1">
    <citation type="submission" date="2021-01" db="EMBL/GenBank/DDBJ databases">
        <authorList>
            <person name="Kaushik A."/>
        </authorList>
    </citation>
    <scope>NUCLEOTIDE SEQUENCE</scope>
    <source>
        <strain evidence="1">AG3-T5</strain>
    </source>
</reference>
<gene>
    <name evidence="1" type="ORF">RDB_LOCUS66090</name>
</gene>
<comment type="caution">
    <text evidence="1">The sequence shown here is derived from an EMBL/GenBank/DDBJ whole genome shotgun (WGS) entry which is preliminary data.</text>
</comment>
<protein>
    <submittedName>
        <fullName evidence="1">Uncharacterized protein</fullName>
    </submittedName>
</protein>
<proteinExistence type="predicted"/>
<accession>A0A8H3AKA6</accession>
<evidence type="ECO:0000313" key="1">
    <source>
        <dbReference type="EMBL" id="CAE6430209.1"/>
    </source>
</evidence>
<dbReference type="EMBL" id="CAJMWW010000084">
    <property type="protein sequence ID" value="CAE6430209.1"/>
    <property type="molecule type" value="Genomic_DNA"/>
</dbReference>